<feature type="compositionally biased region" description="Basic residues" evidence="1">
    <location>
        <begin position="32"/>
        <end position="44"/>
    </location>
</feature>
<feature type="compositionally biased region" description="Basic and acidic residues" evidence="1">
    <location>
        <begin position="22"/>
        <end position="31"/>
    </location>
</feature>
<dbReference type="PANTHER" id="PTHR11200:SF300">
    <property type="entry name" value="TYPE II INOSITOL 1,4,5-TRISPHOSPHATE 5-PHOSPHATASE"/>
    <property type="match status" value="1"/>
</dbReference>
<protein>
    <recommendedName>
        <fullName evidence="4">Endonuclease/exonuclease/phosphatase</fullName>
    </recommendedName>
</protein>
<accession>A0A9K3D997</accession>
<dbReference type="InterPro" id="IPR046985">
    <property type="entry name" value="IP5"/>
</dbReference>
<feature type="non-terminal residue" evidence="2">
    <location>
        <position position="1"/>
    </location>
</feature>
<name>A0A9K3D997_9EUKA</name>
<dbReference type="Proteomes" id="UP000265618">
    <property type="component" value="Unassembled WGS sequence"/>
</dbReference>
<dbReference type="AlphaFoldDB" id="A0A9K3D997"/>
<comment type="caution">
    <text evidence="2">The sequence shown here is derived from an EMBL/GenBank/DDBJ whole genome shotgun (WGS) entry which is preliminary data.</text>
</comment>
<feature type="non-terminal residue" evidence="2">
    <location>
        <position position="217"/>
    </location>
</feature>
<evidence type="ECO:0008006" key="4">
    <source>
        <dbReference type="Google" id="ProtNLM"/>
    </source>
</evidence>
<feature type="compositionally biased region" description="Polar residues" evidence="1">
    <location>
        <begin position="55"/>
        <end position="65"/>
    </location>
</feature>
<dbReference type="InterPro" id="IPR036691">
    <property type="entry name" value="Endo/exonu/phosph_ase_sf"/>
</dbReference>
<proteinExistence type="predicted"/>
<dbReference type="GO" id="GO:0004439">
    <property type="term" value="F:phosphatidylinositol-4,5-bisphosphate 5-phosphatase activity"/>
    <property type="evidence" value="ECO:0007669"/>
    <property type="project" value="TreeGrafter"/>
</dbReference>
<dbReference type="GO" id="GO:0046856">
    <property type="term" value="P:phosphatidylinositol dephosphorylation"/>
    <property type="evidence" value="ECO:0007669"/>
    <property type="project" value="InterPro"/>
</dbReference>
<dbReference type="PANTHER" id="PTHR11200">
    <property type="entry name" value="INOSITOL 5-PHOSPHATASE"/>
    <property type="match status" value="1"/>
</dbReference>
<evidence type="ECO:0000313" key="3">
    <source>
        <dbReference type="Proteomes" id="UP000265618"/>
    </source>
</evidence>
<evidence type="ECO:0000256" key="1">
    <source>
        <dbReference type="SAM" id="MobiDB-lite"/>
    </source>
</evidence>
<dbReference type="Gene3D" id="3.60.10.10">
    <property type="entry name" value="Endonuclease/exonuclease/phosphatase"/>
    <property type="match status" value="1"/>
</dbReference>
<reference evidence="2 3" key="1">
    <citation type="journal article" date="2018" name="PLoS ONE">
        <title>The draft genome of Kipferlia bialata reveals reductive genome evolution in fornicate parasites.</title>
        <authorList>
            <person name="Tanifuji G."/>
            <person name="Takabayashi S."/>
            <person name="Kume K."/>
            <person name="Takagi M."/>
            <person name="Nakayama T."/>
            <person name="Kamikawa R."/>
            <person name="Inagaki Y."/>
            <person name="Hashimoto T."/>
        </authorList>
    </citation>
    <scope>NUCLEOTIDE SEQUENCE [LARGE SCALE GENOMIC DNA]</scope>
    <source>
        <strain evidence="2">NY0173</strain>
    </source>
</reference>
<organism evidence="2 3">
    <name type="scientific">Kipferlia bialata</name>
    <dbReference type="NCBI Taxonomy" id="797122"/>
    <lineage>
        <taxon>Eukaryota</taxon>
        <taxon>Metamonada</taxon>
        <taxon>Carpediemonas-like organisms</taxon>
        <taxon>Kipferlia</taxon>
    </lineage>
</organism>
<dbReference type="OrthoDB" id="7862313at2759"/>
<dbReference type="SUPFAM" id="SSF56219">
    <property type="entry name" value="DNase I-like"/>
    <property type="match status" value="1"/>
</dbReference>
<keyword evidence="3" id="KW-1185">Reference proteome</keyword>
<sequence>AEYTTFRPLSIFAGTYNVNETKPAKEGEREKKSKKSKKGKKSKGGKGTPAVGESLSPSPSPYQTEETPEQESAALLTPSTIGAEGEDAPLVESLERWLCDPCVGKGEGVAEGEGEGEDFLPDVYVLGFQELDMSATGLIRGEGETNKALPWRESVQKAVNTLAPYTLLAERQLVGMYICVFVRTARVHLEGEREAETADTLSVSDVHVSSVACGLLG</sequence>
<dbReference type="EMBL" id="BDIP01007856">
    <property type="protein sequence ID" value="GIQ91518.1"/>
    <property type="molecule type" value="Genomic_DNA"/>
</dbReference>
<feature type="region of interest" description="Disordered" evidence="1">
    <location>
        <begin position="1"/>
        <end position="73"/>
    </location>
</feature>
<gene>
    <name evidence="2" type="ORF">KIPB_014806</name>
</gene>
<evidence type="ECO:0000313" key="2">
    <source>
        <dbReference type="EMBL" id="GIQ91518.1"/>
    </source>
</evidence>